<accession>A0A0G1WUZ5</accession>
<dbReference type="EMBL" id="LCQW01000038">
    <property type="protein sequence ID" value="KKW22673.1"/>
    <property type="molecule type" value="Genomic_DNA"/>
</dbReference>
<dbReference type="Proteomes" id="UP000034273">
    <property type="component" value="Unassembled WGS sequence"/>
</dbReference>
<protein>
    <submittedName>
        <fullName evidence="2">Putative phage protein</fullName>
    </submittedName>
</protein>
<feature type="compositionally biased region" description="Basic and acidic residues" evidence="1">
    <location>
        <begin position="497"/>
        <end position="507"/>
    </location>
</feature>
<dbReference type="AlphaFoldDB" id="A0A0G1WUZ5"/>
<reference evidence="2 3" key="1">
    <citation type="journal article" date="2015" name="Nature">
        <title>rRNA introns, odd ribosomes, and small enigmatic genomes across a large radiation of phyla.</title>
        <authorList>
            <person name="Brown C.T."/>
            <person name="Hug L.A."/>
            <person name="Thomas B.C."/>
            <person name="Sharon I."/>
            <person name="Castelle C.J."/>
            <person name="Singh A."/>
            <person name="Wilkins M.J."/>
            <person name="Williams K.H."/>
            <person name="Banfield J.F."/>
        </authorList>
    </citation>
    <scope>NUCLEOTIDE SEQUENCE [LARGE SCALE GENOMIC DNA]</scope>
</reference>
<dbReference type="STRING" id="1618671.UY67_C0038G0002"/>
<sequence>MAEEKWSDERLEDFVRALTPRAVRGSAQAAAPVEKREGLSDAFEGKMLHPSLDNADNIVTLGFRYRTKSLKEERVFFVETGGVAQIVTEDSFTVRNREYCYETKGALMPLEERWGVQEAKAFIESYSESRTEIRAAQRNLVDRVVAHVQKYIGFENDCDAYILAAWIIGTYFHRGFNAYPFLHIKAPKGSGKSQCLTLLTKLCFNAVKARPSLPAFGDTVDALRGTYLIDQADSLHRKGSEELLDVLADSYKTSGGKRRVMDMEKGRKVLEIETYAPKAFASIKELPEDLRDRCFVLPLIKSSKPFSEPDDPSIDWRAWRGEFYKALFTQHLLVPIEHSKRKSEYVRSGEVVGRNLELWLPLETMLACFGGADKIEEVKRRFLAQYGFAEYEPNELEAEVIRTLLSIIGASESIWTSPADVASGIDSFAFRSDHSDSKQRAADVGWAIKKFNLASKSKRGSGGKSYLFRREVIENVQASYFHNDPASPTPPDSDASIEPKNDLHDSGVGDMQF</sequence>
<name>A0A0G1WUZ5_9BACT</name>
<evidence type="ECO:0000313" key="3">
    <source>
        <dbReference type="Proteomes" id="UP000034273"/>
    </source>
</evidence>
<feature type="region of interest" description="Disordered" evidence="1">
    <location>
        <begin position="480"/>
        <end position="513"/>
    </location>
</feature>
<evidence type="ECO:0000256" key="1">
    <source>
        <dbReference type="SAM" id="MobiDB-lite"/>
    </source>
</evidence>
<proteinExistence type="predicted"/>
<organism evidence="2 3">
    <name type="scientific">Candidatus Kaiserbacteria bacterium GW2011_GWA2_52_12</name>
    <dbReference type="NCBI Taxonomy" id="1618671"/>
    <lineage>
        <taxon>Bacteria</taxon>
        <taxon>Candidatus Kaiseribacteriota</taxon>
    </lineage>
</organism>
<comment type="caution">
    <text evidence="2">The sequence shown here is derived from an EMBL/GenBank/DDBJ whole genome shotgun (WGS) entry which is preliminary data.</text>
</comment>
<evidence type="ECO:0000313" key="2">
    <source>
        <dbReference type="EMBL" id="KKW22673.1"/>
    </source>
</evidence>
<gene>
    <name evidence="2" type="ORF">UY67_C0038G0002</name>
</gene>